<accession>A0ACD5ZIQ9</accession>
<evidence type="ECO:0000313" key="2">
    <source>
        <dbReference type="Proteomes" id="UP001732700"/>
    </source>
</evidence>
<keyword evidence="2" id="KW-1185">Reference proteome</keyword>
<reference evidence="1" key="2">
    <citation type="submission" date="2025-09" db="UniProtKB">
        <authorList>
            <consortium name="EnsemblPlants"/>
        </authorList>
    </citation>
    <scope>IDENTIFICATION</scope>
</reference>
<sequence length="517" mass="56279">MDTEHGLLRQPLHILFFPFFAPGHLIPVADMAAAFAARGARCTILTTPVNADIIRPAVDRANLRGTTGSQAIDISLMPFPDVGLPPGVENAMSLSSFQEDYRAKFMGAVCLVREPFEQFLADHRPDAVISDSFFSWTVDAAAAHGVPRIVFLGTSVFARSCSDSMLRNSTLETCPPDDGPETLVSLPGLPHLVELRRSQMMDPRKQPGPWAFSQSNNAADQRSFGEVFNSFHDLEPDYVEHFRATLGRRAWLVGPLALAATKDTTARGANASALSRDVTESYLLQWLDTKPAGSVVYVSFGTVSRFSPAELREIARGLDLSGKNLVWVVSSSAGTDDWSEWMPEGFAELTARVDDSRGFVIRGWAPQTRILNHRSVGGFMTHCGWNSVLEAVSAGVPMVTWPRYADQFYNEKLVVEVLKVGVSVGAKDYASSMDAHEVIGGEVIAGSIARLMGDNEEGDAIRKKASELGVKARRAVEEGGSSYNDVGQLMEELMARRRSSVEVGEDVRQVILAADGV</sequence>
<name>A0ACD5ZIQ9_AVESA</name>
<evidence type="ECO:0000313" key="1">
    <source>
        <dbReference type="EnsemblPlants" id="AVESA.00010b.r2.6DG1161640.1.CDS.1"/>
    </source>
</evidence>
<proteinExistence type="predicted"/>
<dbReference type="Proteomes" id="UP001732700">
    <property type="component" value="Chromosome 6D"/>
</dbReference>
<protein>
    <submittedName>
        <fullName evidence="1">Uncharacterized protein</fullName>
    </submittedName>
</protein>
<dbReference type="EnsemblPlants" id="AVESA.00010b.r2.6DG1161640.1">
    <property type="protein sequence ID" value="AVESA.00010b.r2.6DG1161640.1.CDS.1"/>
    <property type="gene ID" value="AVESA.00010b.r2.6DG1161640"/>
</dbReference>
<reference evidence="1" key="1">
    <citation type="submission" date="2021-05" db="EMBL/GenBank/DDBJ databases">
        <authorList>
            <person name="Scholz U."/>
            <person name="Mascher M."/>
            <person name="Fiebig A."/>
        </authorList>
    </citation>
    <scope>NUCLEOTIDE SEQUENCE [LARGE SCALE GENOMIC DNA]</scope>
</reference>
<organism evidence="1 2">
    <name type="scientific">Avena sativa</name>
    <name type="common">Oat</name>
    <dbReference type="NCBI Taxonomy" id="4498"/>
    <lineage>
        <taxon>Eukaryota</taxon>
        <taxon>Viridiplantae</taxon>
        <taxon>Streptophyta</taxon>
        <taxon>Embryophyta</taxon>
        <taxon>Tracheophyta</taxon>
        <taxon>Spermatophyta</taxon>
        <taxon>Magnoliopsida</taxon>
        <taxon>Liliopsida</taxon>
        <taxon>Poales</taxon>
        <taxon>Poaceae</taxon>
        <taxon>BOP clade</taxon>
        <taxon>Pooideae</taxon>
        <taxon>Poodae</taxon>
        <taxon>Poeae</taxon>
        <taxon>Poeae Chloroplast Group 1 (Aveneae type)</taxon>
        <taxon>Aveninae</taxon>
        <taxon>Avena</taxon>
    </lineage>
</organism>